<dbReference type="GO" id="GO:0005524">
    <property type="term" value="F:ATP binding"/>
    <property type="evidence" value="ECO:0007669"/>
    <property type="project" value="InterPro"/>
</dbReference>
<dbReference type="PANTHER" id="PTHR42280">
    <property type="entry name" value="CITG FAMILY PROTEIN"/>
    <property type="match status" value="1"/>
</dbReference>
<comment type="caution">
    <text evidence="1">The sequence shown here is derived from an EMBL/GenBank/DDBJ whole genome shotgun (WGS) entry which is preliminary data.</text>
</comment>
<dbReference type="PANTHER" id="PTHR42280:SF1">
    <property type="entry name" value="CITG FAMILY PROTEIN"/>
    <property type="match status" value="1"/>
</dbReference>
<keyword evidence="2" id="KW-1185">Reference proteome</keyword>
<dbReference type="Pfam" id="PF01874">
    <property type="entry name" value="CitG"/>
    <property type="match status" value="1"/>
</dbReference>
<dbReference type="AlphaFoldDB" id="A0A5C6F461"/>
<gene>
    <name evidence="1" type="ORF">Poly59_16110</name>
</gene>
<dbReference type="Gene3D" id="1.10.4200.10">
    <property type="entry name" value="Triphosphoribosyl-dephospho-CoA protein"/>
    <property type="match status" value="1"/>
</dbReference>
<dbReference type="Proteomes" id="UP000317977">
    <property type="component" value="Unassembled WGS sequence"/>
</dbReference>
<name>A0A5C6F461_9BACT</name>
<accession>A0A5C6F461</accession>
<organism evidence="1 2">
    <name type="scientific">Rubripirellula reticaptiva</name>
    <dbReference type="NCBI Taxonomy" id="2528013"/>
    <lineage>
        <taxon>Bacteria</taxon>
        <taxon>Pseudomonadati</taxon>
        <taxon>Planctomycetota</taxon>
        <taxon>Planctomycetia</taxon>
        <taxon>Pirellulales</taxon>
        <taxon>Pirellulaceae</taxon>
        <taxon>Rubripirellula</taxon>
    </lineage>
</organism>
<evidence type="ECO:0000313" key="2">
    <source>
        <dbReference type="Proteomes" id="UP000317977"/>
    </source>
</evidence>
<dbReference type="GO" id="GO:0046917">
    <property type="term" value="F:triphosphoribosyl-dephospho-CoA synthase activity"/>
    <property type="evidence" value="ECO:0007669"/>
    <property type="project" value="InterPro"/>
</dbReference>
<reference evidence="1 2" key="1">
    <citation type="submission" date="2019-02" db="EMBL/GenBank/DDBJ databases">
        <title>Deep-cultivation of Planctomycetes and their phenomic and genomic characterization uncovers novel biology.</title>
        <authorList>
            <person name="Wiegand S."/>
            <person name="Jogler M."/>
            <person name="Boedeker C."/>
            <person name="Pinto D."/>
            <person name="Vollmers J."/>
            <person name="Rivas-Marin E."/>
            <person name="Kohn T."/>
            <person name="Peeters S.H."/>
            <person name="Heuer A."/>
            <person name="Rast P."/>
            <person name="Oberbeckmann S."/>
            <person name="Bunk B."/>
            <person name="Jeske O."/>
            <person name="Meyerdierks A."/>
            <person name="Storesund J.E."/>
            <person name="Kallscheuer N."/>
            <person name="Luecker S."/>
            <person name="Lage O.M."/>
            <person name="Pohl T."/>
            <person name="Merkel B.J."/>
            <person name="Hornburger P."/>
            <person name="Mueller R.-W."/>
            <person name="Bruemmer F."/>
            <person name="Labrenz M."/>
            <person name="Spormann A.M."/>
            <person name="Op Den Camp H."/>
            <person name="Overmann J."/>
            <person name="Amann R."/>
            <person name="Jetten M.S.M."/>
            <person name="Mascher T."/>
            <person name="Medema M.H."/>
            <person name="Devos D.P."/>
            <person name="Kaster A.-K."/>
            <person name="Ovreas L."/>
            <person name="Rohde M."/>
            <person name="Galperin M.Y."/>
            <person name="Jogler C."/>
        </authorList>
    </citation>
    <scope>NUCLEOTIDE SEQUENCE [LARGE SCALE GENOMIC DNA]</scope>
    <source>
        <strain evidence="1 2">Poly59</strain>
    </source>
</reference>
<proteinExistence type="predicted"/>
<dbReference type="InterPro" id="IPR002736">
    <property type="entry name" value="CitG"/>
</dbReference>
<sequence length="287" mass="30454">MADPIATLRSSIRSPSDAIRWACVLEATAPKAGNVYPSQSFADLTHVHFVTAAEITATHLGRSADRISAAMLSAVQATREATGTNVNLGIVLLLGPLVAAEQLVGGSWQSRIAKMLASLDSLDGGNIYSAINVAVAGGLGEVDAMDVSNPGTEIDIRSAMVLARDRDRIALQYATDFRDLFDNVVPMVERSIVEAGDMLIGIARAHVRLLASAPDTLIERKSGQAVANEVQRNAQAVDVDDPASMQRFDDSLRSPDHRLNPGTTADLIAAALYVLLRQNPQATKSST</sequence>
<keyword evidence="1" id="KW-0808">Transferase</keyword>
<evidence type="ECO:0000313" key="1">
    <source>
        <dbReference type="EMBL" id="TWU55314.1"/>
    </source>
</evidence>
<dbReference type="RefSeq" id="WP_146533527.1">
    <property type="nucleotide sequence ID" value="NZ_SJPX01000002.1"/>
</dbReference>
<dbReference type="EMBL" id="SJPX01000002">
    <property type="protein sequence ID" value="TWU55314.1"/>
    <property type="molecule type" value="Genomic_DNA"/>
</dbReference>
<dbReference type="OrthoDB" id="8525901at2"/>
<protein>
    <submittedName>
        <fullName evidence="1">ATP:dephospho-CoA triphosphoribosyl transferase</fullName>
    </submittedName>
</protein>